<dbReference type="GO" id="GO:0005507">
    <property type="term" value="F:copper ion binding"/>
    <property type="evidence" value="ECO:0007669"/>
    <property type="project" value="InterPro"/>
</dbReference>
<accession>A0A7W2TUA6</accession>
<dbReference type="AlphaFoldDB" id="A0A7W2TUA6"/>
<comment type="caution">
    <text evidence="1">The sequence shown here is derived from an EMBL/GenBank/DDBJ whole genome shotgun (WGS) entry which is preliminary data.</text>
</comment>
<keyword evidence="2" id="KW-1185">Reference proteome</keyword>
<dbReference type="InterPro" id="IPR007939">
    <property type="entry name" value="Cu-R_B_prcur"/>
</dbReference>
<evidence type="ECO:0000313" key="1">
    <source>
        <dbReference type="EMBL" id="MBA6412081.1"/>
    </source>
</evidence>
<reference evidence="1 2" key="1">
    <citation type="submission" date="2020-07" db="EMBL/GenBank/DDBJ databases">
        <title>Halieaceae bacterium, F7430, whole genome shotgun sequencing project.</title>
        <authorList>
            <person name="Jiang S."/>
            <person name="Liu Z.W."/>
            <person name="Du Z.J."/>
        </authorList>
    </citation>
    <scope>NUCLEOTIDE SEQUENCE [LARGE SCALE GENOMIC DNA]</scope>
    <source>
        <strain evidence="1 2">F7430</strain>
    </source>
</reference>
<evidence type="ECO:0000313" key="2">
    <source>
        <dbReference type="Proteomes" id="UP000539350"/>
    </source>
</evidence>
<name>A0A7W2TUA6_9GAMM</name>
<proteinExistence type="predicted"/>
<gene>
    <name evidence="1" type="ORF">H2508_03040</name>
</gene>
<dbReference type="Pfam" id="PF05275">
    <property type="entry name" value="CopB"/>
    <property type="match status" value="1"/>
</dbReference>
<dbReference type="Proteomes" id="UP000539350">
    <property type="component" value="Unassembled WGS sequence"/>
</dbReference>
<dbReference type="GO" id="GO:0006878">
    <property type="term" value="P:intracellular copper ion homeostasis"/>
    <property type="evidence" value="ECO:0007669"/>
    <property type="project" value="InterPro"/>
</dbReference>
<protein>
    <submittedName>
        <fullName evidence="1">Copper resistance protein B</fullName>
    </submittedName>
</protein>
<sequence>MTLLLIWGNTSLAAGDDDPLVSKLIIDQLELRDTDEDETWVLDAQGWVGKDLHKLWFKVDAERSEGNSQELELQALYNKAIAPYWDFQLGLRKDLKPSPSRSWAVIGIQGLAPYYFEIDSALFIGESGRAALRLEAEYELLFTQRLILSPEIELNLHAQNDAEHGIGSGLSDIEAGLRLRYEIRREFAPYMGIYWTKRFGNTADFARQEGLDSSEWQWVIGIRSWF</sequence>
<organism evidence="1 2">
    <name type="scientific">Sediminihaliea albiluteola</name>
    <dbReference type="NCBI Taxonomy" id="2758564"/>
    <lineage>
        <taxon>Bacteria</taxon>
        <taxon>Pseudomonadati</taxon>
        <taxon>Pseudomonadota</taxon>
        <taxon>Gammaproteobacteria</taxon>
        <taxon>Cellvibrionales</taxon>
        <taxon>Halieaceae</taxon>
        <taxon>Sediminihaliea</taxon>
    </lineage>
</organism>
<dbReference type="RefSeq" id="WP_182168906.1">
    <property type="nucleotide sequence ID" value="NZ_JACFXU010000013.1"/>
</dbReference>
<dbReference type="GO" id="GO:0009279">
    <property type="term" value="C:cell outer membrane"/>
    <property type="evidence" value="ECO:0007669"/>
    <property type="project" value="InterPro"/>
</dbReference>
<dbReference type="EMBL" id="JACFXU010000013">
    <property type="protein sequence ID" value="MBA6412081.1"/>
    <property type="molecule type" value="Genomic_DNA"/>
</dbReference>